<reference evidence="6" key="2">
    <citation type="submission" date="2021-04" db="EMBL/GenBank/DDBJ databases">
        <authorList>
            <person name="Gilroy R."/>
        </authorList>
    </citation>
    <scope>NUCLEOTIDE SEQUENCE</scope>
    <source>
        <strain evidence="6">ChiBcec1-1093</strain>
    </source>
</reference>
<dbReference type="GO" id="GO:0003700">
    <property type="term" value="F:DNA-binding transcription factor activity"/>
    <property type="evidence" value="ECO:0007669"/>
    <property type="project" value="InterPro"/>
</dbReference>
<dbReference type="EMBL" id="DXBC01000112">
    <property type="protein sequence ID" value="HIZ79563.1"/>
    <property type="molecule type" value="Genomic_DNA"/>
</dbReference>
<evidence type="ECO:0000259" key="5">
    <source>
        <dbReference type="PROSITE" id="PS50931"/>
    </source>
</evidence>
<comment type="similarity">
    <text evidence="1">Belongs to the LysR transcriptional regulatory family.</text>
</comment>
<evidence type="ECO:0000256" key="2">
    <source>
        <dbReference type="ARBA" id="ARBA00023015"/>
    </source>
</evidence>
<dbReference type="Pfam" id="PF00126">
    <property type="entry name" value="HTH_1"/>
    <property type="match status" value="1"/>
</dbReference>
<dbReference type="GO" id="GO:0032993">
    <property type="term" value="C:protein-DNA complex"/>
    <property type="evidence" value="ECO:0007669"/>
    <property type="project" value="TreeGrafter"/>
</dbReference>
<dbReference type="PANTHER" id="PTHR30346">
    <property type="entry name" value="TRANSCRIPTIONAL DUAL REGULATOR HCAR-RELATED"/>
    <property type="match status" value="1"/>
</dbReference>
<keyword evidence="3" id="KW-0238">DNA-binding</keyword>
<evidence type="ECO:0000256" key="4">
    <source>
        <dbReference type="ARBA" id="ARBA00023163"/>
    </source>
</evidence>
<dbReference type="AlphaFoldDB" id="A0A9D2GI03"/>
<name>A0A9D2GI03_9FIRM</name>
<evidence type="ECO:0000313" key="6">
    <source>
        <dbReference type="EMBL" id="HIZ79563.1"/>
    </source>
</evidence>
<protein>
    <submittedName>
        <fullName evidence="6">LysR family transcriptional regulator</fullName>
    </submittedName>
</protein>
<keyword evidence="4" id="KW-0804">Transcription</keyword>
<dbReference type="Gene3D" id="1.10.10.10">
    <property type="entry name" value="Winged helix-like DNA-binding domain superfamily/Winged helix DNA-binding domain"/>
    <property type="match status" value="1"/>
</dbReference>
<dbReference type="InterPro" id="IPR036388">
    <property type="entry name" value="WH-like_DNA-bd_sf"/>
</dbReference>
<evidence type="ECO:0000256" key="1">
    <source>
        <dbReference type="ARBA" id="ARBA00009437"/>
    </source>
</evidence>
<dbReference type="PROSITE" id="PS50931">
    <property type="entry name" value="HTH_LYSR"/>
    <property type="match status" value="1"/>
</dbReference>
<dbReference type="SUPFAM" id="SSF53850">
    <property type="entry name" value="Periplasmic binding protein-like II"/>
    <property type="match status" value="1"/>
</dbReference>
<dbReference type="PANTHER" id="PTHR30346:SF9">
    <property type="entry name" value="LYSR FAMILY TRANSCRIPTIONAL REGULATOR"/>
    <property type="match status" value="1"/>
</dbReference>
<dbReference type="GO" id="GO:0003677">
    <property type="term" value="F:DNA binding"/>
    <property type="evidence" value="ECO:0007669"/>
    <property type="project" value="UniProtKB-KW"/>
</dbReference>
<proteinExistence type="inferred from homology"/>
<keyword evidence="2" id="KW-0805">Transcription regulation</keyword>
<reference evidence="6" key="1">
    <citation type="journal article" date="2021" name="PeerJ">
        <title>Extensive microbial diversity within the chicken gut microbiome revealed by metagenomics and culture.</title>
        <authorList>
            <person name="Gilroy R."/>
            <person name="Ravi A."/>
            <person name="Getino M."/>
            <person name="Pursley I."/>
            <person name="Horton D.L."/>
            <person name="Alikhan N.F."/>
            <person name="Baker D."/>
            <person name="Gharbi K."/>
            <person name="Hall N."/>
            <person name="Watson M."/>
            <person name="Adriaenssens E.M."/>
            <person name="Foster-Nyarko E."/>
            <person name="Jarju S."/>
            <person name="Secka A."/>
            <person name="Antonio M."/>
            <person name="Oren A."/>
            <person name="Chaudhuri R.R."/>
            <person name="La Ragione R."/>
            <person name="Hildebrand F."/>
            <person name="Pallen M.J."/>
        </authorList>
    </citation>
    <scope>NUCLEOTIDE SEQUENCE</scope>
    <source>
        <strain evidence="6">ChiBcec1-1093</strain>
    </source>
</reference>
<gene>
    <name evidence="6" type="ORF">IAA17_07230</name>
</gene>
<evidence type="ECO:0000313" key="7">
    <source>
        <dbReference type="Proteomes" id="UP000824101"/>
    </source>
</evidence>
<dbReference type="Pfam" id="PF03466">
    <property type="entry name" value="LysR_substrate"/>
    <property type="match status" value="1"/>
</dbReference>
<feature type="domain" description="HTH lysR-type" evidence="5">
    <location>
        <begin position="1"/>
        <end position="58"/>
    </location>
</feature>
<comment type="caution">
    <text evidence="6">The sequence shown here is derived from an EMBL/GenBank/DDBJ whole genome shotgun (WGS) entry which is preliminary data.</text>
</comment>
<dbReference type="InterPro" id="IPR036390">
    <property type="entry name" value="WH_DNA-bd_sf"/>
</dbReference>
<dbReference type="InterPro" id="IPR005119">
    <property type="entry name" value="LysR_subst-bd"/>
</dbReference>
<sequence>MQTRQLNYIVEIARQQSLSGAAKILGVSQPALSQFLAAEEKDLGVSIFFSYQNKLYPTPAGMIYINAAAEMVRIKEQTYRKIRSYRATALKKIRIGVSDPVSGKLVAKAVPIVFGHYPDAAVIPVRGTNAWLKDQLRQGKLDMAVLGYDQAQVPHSGFYQFAKRELCVLIPREFRLSYPLVESSQDRELIPIGELKNFPFILPEPDMLERKIVDELFSEAGFIPKVIYTASDLYVTLELTNAGFGISFLPEHLAGQADQAKTRIFSLIQRPSAFCGISMKMKNEPDEVEQLLIICILREAMKTEGDSLLYNGDSRRLMELYAGEEGYLWTQNSLNI</sequence>
<dbReference type="SUPFAM" id="SSF46785">
    <property type="entry name" value="Winged helix' DNA-binding domain"/>
    <property type="match status" value="1"/>
</dbReference>
<accession>A0A9D2GI03</accession>
<dbReference type="Gene3D" id="3.40.190.290">
    <property type="match status" value="1"/>
</dbReference>
<dbReference type="CDD" id="cd05466">
    <property type="entry name" value="PBP2_LTTR_substrate"/>
    <property type="match status" value="1"/>
</dbReference>
<dbReference type="InterPro" id="IPR000847">
    <property type="entry name" value="LysR_HTH_N"/>
</dbReference>
<dbReference type="Proteomes" id="UP000824101">
    <property type="component" value="Unassembled WGS sequence"/>
</dbReference>
<evidence type="ECO:0000256" key="3">
    <source>
        <dbReference type="ARBA" id="ARBA00023125"/>
    </source>
</evidence>
<organism evidence="6 7">
    <name type="scientific">Candidatus Lachnoclostridium stercorigallinarum</name>
    <dbReference type="NCBI Taxonomy" id="2838634"/>
    <lineage>
        <taxon>Bacteria</taxon>
        <taxon>Bacillati</taxon>
        <taxon>Bacillota</taxon>
        <taxon>Clostridia</taxon>
        <taxon>Lachnospirales</taxon>
        <taxon>Lachnospiraceae</taxon>
    </lineage>
</organism>